<comment type="similarity">
    <text evidence="1">Belongs to the TTC36 family.</text>
</comment>
<evidence type="ECO:0000313" key="3">
    <source>
        <dbReference type="EMBL" id="BAE57421.1"/>
    </source>
</evidence>
<dbReference type="RefSeq" id="XP_001819423.3">
    <property type="nucleotide sequence ID" value="XM_001819371.3"/>
</dbReference>
<dbReference type="GO" id="GO:0006570">
    <property type="term" value="P:tyrosine metabolic process"/>
    <property type="evidence" value="ECO:0007669"/>
    <property type="project" value="TreeGrafter"/>
</dbReference>
<dbReference type="VEuPathDB" id="FungiDB:AO090003000209"/>
<keyword evidence="4" id="KW-1185">Reference proteome</keyword>
<proteinExistence type="inferred from homology"/>
<evidence type="ECO:0000256" key="1">
    <source>
        <dbReference type="ARBA" id="ARBA00006995"/>
    </source>
</evidence>
<dbReference type="PANTHER" id="PTHR21405:SF0">
    <property type="entry name" value="TETRATRICOPEPTIDE REPEAT PROTEIN 36"/>
    <property type="match status" value="1"/>
</dbReference>
<protein>
    <submittedName>
        <fullName evidence="3">DNA, SC003</fullName>
    </submittedName>
</protein>
<accession>Q2ULZ4</accession>
<reference evidence="3 4" key="1">
    <citation type="journal article" date="2005" name="Nature">
        <title>Genome sequencing and analysis of Aspergillus oryzae.</title>
        <authorList>
            <person name="Machida M."/>
            <person name="Asai K."/>
            <person name="Sano M."/>
            <person name="Tanaka T."/>
            <person name="Kumagai T."/>
            <person name="Terai G."/>
            <person name="Kusumoto K."/>
            <person name="Arima T."/>
            <person name="Akita O."/>
            <person name="Kashiwagi Y."/>
            <person name="Abe K."/>
            <person name="Gomi K."/>
            <person name="Horiuchi H."/>
            <person name="Kitamoto K."/>
            <person name="Kobayashi T."/>
            <person name="Takeuchi M."/>
            <person name="Denning D.W."/>
            <person name="Galagan J.E."/>
            <person name="Nierman W.C."/>
            <person name="Yu J."/>
            <person name="Archer D.B."/>
            <person name="Bennett J.W."/>
            <person name="Bhatnagar D."/>
            <person name="Cleveland T.E."/>
            <person name="Fedorova N.D."/>
            <person name="Gotoh O."/>
            <person name="Horikawa H."/>
            <person name="Hosoyama A."/>
            <person name="Ichinomiya M."/>
            <person name="Igarashi R."/>
            <person name="Iwashita K."/>
            <person name="Juvvadi P.R."/>
            <person name="Kato M."/>
            <person name="Kato Y."/>
            <person name="Kin T."/>
            <person name="Kokubun A."/>
            <person name="Maeda H."/>
            <person name="Maeyama N."/>
            <person name="Maruyama J."/>
            <person name="Nagasaki H."/>
            <person name="Nakajima T."/>
            <person name="Oda K."/>
            <person name="Okada K."/>
            <person name="Paulsen I."/>
            <person name="Sakamoto K."/>
            <person name="Sawano T."/>
            <person name="Takahashi M."/>
            <person name="Takase K."/>
            <person name="Terabayashi Y."/>
            <person name="Wortman J."/>
            <person name="Yamada O."/>
            <person name="Yamagata Y."/>
            <person name="Anazawa H."/>
            <person name="Hata Y."/>
            <person name="Koide Y."/>
            <person name="Komori T."/>
            <person name="Koyama Y."/>
            <person name="Minetoki T."/>
            <person name="Suharnan S."/>
            <person name="Tanaka A."/>
            <person name="Isono K."/>
            <person name="Kuhara S."/>
            <person name="Ogasawara N."/>
            <person name="Kikuchi H."/>
        </authorList>
    </citation>
    <scope>NUCLEOTIDE SEQUENCE [LARGE SCALE GENOMIC DNA]</scope>
    <source>
        <strain evidence="4">ATCC 42149 / RIB 40</strain>
    </source>
</reference>
<dbReference type="PANTHER" id="PTHR21405">
    <property type="entry name" value="CDNA SEQUENCE BC021608"/>
    <property type="match status" value="1"/>
</dbReference>
<organism evidence="3 4">
    <name type="scientific">Aspergillus oryzae (strain ATCC 42149 / RIB 40)</name>
    <name type="common">Yellow koji mold</name>
    <dbReference type="NCBI Taxonomy" id="510516"/>
    <lineage>
        <taxon>Eukaryota</taxon>
        <taxon>Fungi</taxon>
        <taxon>Dikarya</taxon>
        <taxon>Ascomycota</taxon>
        <taxon>Pezizomycotina</taxon>
        <taxon>Eurotiomycetes</taxon>
        <taxon>Eurotiomycetidae</taxon>
        <taxon>Eurotiales</taxon>
        <taxon>Aspergillaceae</taxon>
        <taxon>Aspergillus</taxon>
        <taxon>Aspergillus subgen. Circumdati</taxon>
    </lineage>
</organism>
<dbReference type="GeneID" id="5991406"/>
<dbReference type="InterPro" id="IPR038906">
    <property type="entry name" value="TTC36"/>
</dbReference>
<dbReference type="Proteomes" id="UP000006564">
    <property type="component" value="Chromosome 2"/>
</dbReference>
<dbReference type="HOGENOM" id="CLU_613907_0_0_1"/>
<evidence type="ECO:0000313" key="4">
    <source>
        <dbReference type="Proteomes" id="UP000006564"/>
    </source>
</evidence>
<dbReference type="STRING" id="510516.Q2ULZ4"/>
<feature type="region of interest" description="Disordered" evidence="2">
    <location>
        <begin position="181"/>
        <end position="204"/>
    </location>
</feature>
<gene>
    <name evidence="3" type="ORF">AO090003000209</name>
</gene>
<evidence type="ECO:0000256" key="2">
    <source>
        <dbReference type="SAM" id="MobiDB-lite"/>
    </source>
</evidence>
<dbReference type="KEGG" id="aor:AO090003000209"/>
<dbReference type="EMBL" id="AP007155">
    <property type="protein sequence ID" value="BAE57421.1"/>
    <property type="molecule type" value="Genomic_DNA"/>
</dbReference>
<sequence>MNQSLMLSLYQPRRMIIILNTIRLPAVDWSPGILLAHHFIEPTPTSPMNNDDCILPNDTSPNSVSEVMATWGLRRLWTGVAWKGSAGRGYLEIAGVQMTLGKTSATMTMKLITASFALINGTIPFSFFIDIHNLVLHNIRSTTPEIYNPLYQVLLLHLLTTKIKPSYLHLYFIKSHKPITSNQQNPKEKKKKKKKMDSITISPTKPNLTTNDSAVLQALFDAESSPSNGITINPSLPPFPAHLNIDPTLHETLKAREITIVRTLASPNPTPETIQSAIDQLSTLITEHPTYPPAYVNRAQALRMLISTHNGGQAEETETDLFTPQNAETVSSLLSDLGEAIGLATPRSPADPVSEVQARLLADAHTHRGYLLLRLAKVKKSGEAFEGTGRWSQLDADRLEEMASRDFFFGGRFGNKVAQQLAVQTNPYAKMCGAIVKEALRKEVEG</sequence>
<dbReference type="EMBL" id="BA000050">
    <property type="protein sequence ID" value="BAE57421.1"/>
    <property type="molecule type" value="Genomic_DNA"/>
</dbReference>
<name>Q2ULZ4_ASPOR</name>
<dbReference type="AlphaFoldDB" id="Q2ULZ4"/>